<evidence type="ECO:0000256" key="3">
    <source>
        <dbReference type="SAM" id="MobiDB-lite"/>
    </source>
</evidence>
<protein>
    <submittedName>
        <fullName evidence="5">TetR/AcrR family transcriptional regulator</fullName>
    </submittedName>
</protein>
<keyword evidence="1 2" id="KW-0238">DNA-binding</keyword>
<organism evidence="5 6">
    <name type="scientific">Nocardioides caeni</name>
    <dbReference type="NCBI Taxonomy" id="574700"/>
    <lineage>
        <taxon>Bacteria</taxon>
        <taxon>Bacillati</taxon>
        <taxon>Actinomycetota</taxon>
        <taxon>Actinomycetes</taxon>
        <taxon>Propionibacteriales</taxon>
        <taxon>Nocardioidaceae</taxon>
        <taxon>Nocardioides</taxon>
    </lineage>
</organism>
<proteinExistence type="predicted"/>
<evidence type="ECO:0000313" key="5">
    <source>
        <dbReference type="EMBL" id="THV09313.1"/>
    </source>
</evidence>
<sequence length="240" mass="26647">MAGSSRDGTTDGRKRRWQQHNAERRAAVIDAALTVLSRESEPGADISVQQIADESGVHRTVLYRYFEDRTDLDLAIQREICRRAGDVLLSTTTLEGTVKEIIHRVIGSYVTWGSDNIALLRFAEKQVNGTTERPLDDAIGQFAEQVELLIGGIIALLDVEITDNDQDALAPWVFLLVGGVMAAVRSWTSRDELRPDTSTFIDLLAEVTWLQIDGLVTSRNIVLPDLPIEQLLTFTDAKES</sequence>
<dbReference type="Gene3D" id="1.10.357.10">
    <property type="entry name" value="Tetracycline Repressor, domain 2"/>
    <property type="match status" value="1"/>
</dbReference>
<dbReference type="GO" id="GO:0003700">
    <property type="term" value="F:DNA-binding transcription factor activity"/>
    <property type="evidence" value="ECO:0007669"/>
    <property type="project" value="TreeGrafter"/>
</dbReference>
<dbReference type="InterPro" id="IPR009057">
    <property type="entry name" value="Homeodomain-like_sf"/>
</dbReference>
<reference evidence="5 6" key="1">
    <citation type="journal article" date="2009" name="Int. J. Syst. Evol. Microbiol.">
        <title>Nocardioides caeni sp. nov., isolated from wastewater.</title>
        <authorList>
            <person name="Yoon J.H."/>
            <person name="Kang S.J."/>
            <person name="Park S."/>
            <person name="Kim W."/>
            <person name="Oh T.K."/>
        </authorList>
    </citation>
    <scope>NUCLEOTIDE SEQUENCE [LARGE SCALE GENOMIC DNA]</scope>
    <source>
        <strain evidence="5 6">DSM 23134</strain>
    </source>
</reference>
<dbReference type="PROSITE" id="PS50977">
    <property type="entry name" value="HTH_TETR_2"/>
    <property type="match status" value="1"/>
</dbReference>
<dbReference type="SUPFAM" id="SSF46689">
    <property type="entry name" value="Homeodomain-like"/>
    <property type="match status" value="1"/>
</dbReference>
<dbReference type="PANTHER" id="PTHR30055">
    <property type="entry name" value="HTH-TYPE TRANSCRIPTIONAL REGULATOR RUTR"/>
    <property type="match status" value="1"/>
</dbReference>
<evidence type="ECO:0000256" key="2">
    <source>
        <dbReference type="PROSITE-ProRule" id="PRU00335"/>
    </source>
</evidence>
<evidence type="ECO:0000313" key="6">
    <source>
        <dbReference type="Proteomes" id="UP000307087"/>
    </source>
</evidence>
<dbReference type="RefSeq" id="WP_136563973.1">
    <property type="nucleotide sequence ID" value="NZ_BAABLS010000006.1"/>
</dbReference>
<accession>A0A4S8N0N1</accession>
<dbReference type="Proteomes" id="UP000307087">
    <property type="component" value="Unassembled WGS sequence"/>
</dbReference>
<dbReference type="InterPro" id="IPR001647">
    <property type="entry name" value="HTH_TetR"/>
</dbReference>
<dbReference type="AlphaFoldDB" id="A0A4S8N0N1"/>
<dbReference type="InterPro" id="IPR050109">
    <property type="entry name" value="HTH-type_TetR-like_transc_reg"/>
</dbReference>
<dbReference type="GO" id="GO:0000976">
    <property type="term" value="F:transcription cis-regulatory region binding"/>
    <property type="evidence" value="ECO:0007669"/>
    <property type="project" value="TreeGrafter"/>
</dbReference>
<keyword evidence="6" id="KW-1185">Reference proteome</keyword>
<dbReference type="OrthoDB" id="4542604at2"/>
<feature type="domain" description="HTH tetR-type" evidence="4">
    <location>
        <begin position="22"/>
        <end position="84"/>
    </location>
</feature>
<comment type="caution">
    <text evidence="5">The sequence shown here is derived from an EMBL/GenBank/DDBJ whole genome shotgun (WGS) entry which is preliminary data.</text>
</comment>
<dbReference type="SUPFAM" id="SSF48498">
    <property type="entry name" value="Tetracyclin repressor-like, C-terminal domain"/>
    <property type="match status" value="1"/>
</dbReference>
<name>A0A4S8N0N1_9ACTN</name>
<evidence type="ECO:0000259" key="4">
    <source>
        <dbReference type="PROSITE" id="PS50977"/>
    </source>
</evidence>
<dbReference type="PANTHER" id="PTHR30055:SF226">
    <property type="entry name" value="HTH-TYPE TRANSCRIPTIONAL REGULATOR PKSA"/>
    <property type="match status" value="1"/>
</dbReference>
<feature type="region of interest" description="Disordered" evidence="3">
    <location>
        <begin position="1"/>
        <end position="21"/>
    </location>
</feature>
<dbReference type="EMBL" id="STGW01000014">
    <property type="protein sequence ID" value="THV09313.1"/>
    <property type="molecule type" value="Genomic_DNA"/>
</dbReference>
<dbReference type="InterPro" id="IPR036271">
    <property type="entry name" value="Tet_transcr_reg_TetR-rel_C_sf"/>
</dbReference>
<evidence type="ECO:0000256" key="1">
    <source>
        <dbReference type="ARBA" id="ARBA00023125"/>
    </source>
</evidence>
<gene>
    <name evidence="5" type="ORF">E9934_16355</name>
</gene>
<feature type="DNA-binding region" description="H-T-H motif" evidence="2">
    <location>
        <begin position="47"/>
        <end position="66"/>
    </location>
</feature>